<dbReference type="SUPFAM" id="SSF51735">
    <property type="entry name" value="NAD(P)-binding Rossmann-fold domains"/>
    <property type="match status" value="1"/>
</dbReference>
<keyword evidence="6" id="KW-1185">Reference proteome</keyword>
<dbReference type="PRINTS" id="PR00081">
    <property type="entry name" value="GDHRDH"/>
</dbReference>
<dbReference type="InterPro" id="IPR020904">
    <property type="entry name" value="Sc_DH/Rdtase_CS"/>
</dbReference>
<dbReference type="PANTHER" id="PTHR24321">
    <property type="entry name" value="DEHYDROGENASES, SHORT CHAIN"/>
    <property type="match status" value="1"/>
</dbReference>
<dbReference type="PANTHER" id="PTHR24321:SF8">
    <property type="entry name" value="ESTRADIOL 17-BETA-DEHYDROGENASE 8-RELATED"/>
    <property type="match status" value="1"/>
</dbReference>
<keyword evidence="3" id="KW-0520">NAD</keyword>
<dbReference type="PROSITE" id="PS00061">
    <property type="entry name" value="ADH_SHORT"/>
    <property type="match status" value="1"/>
</dbReference>
<gene>
    <name evidence="5" type="ORF">HCK00_00825</name>
</gene>
<evidence type="ECO:0000256" key="1">
    <source>
        <dbReference type="ARBA" id="ARBA00006484"/>
    </source>
</evidence>
<dbReference type="GO" id="GO:0047936">
    <property type="term" value="F:glucose 1-dehydrogenase [NAD(P)+] activity"/>
    <property type="evidence" value="ECO:0007669"/>
    <property type="project" value="UniProtKB-EC"/>
</dbReference>
<evidence type="ECO:0000256" key="2">
    <source>
        <dbReference type="ARBA" id="ARBA00023002"/>
    </source>
</evidence>
<reference evidence="5 6" key="1">
    <citation type="submission" date="2020-03" db="EMBL/GenBank/DDBJ databases">
        <title>WGS of actinomycetes isolated from Thailand.</title>
        <authorList>
            <person name="Thawai C."/>
        </authorList>
    </citation>
    <scope>NUCLEOTIDE SEQUENCE [LARGE SCALE GENOMIC DNA]</scope>
    <source>
        <strain evidence="5 6">PLAI 1-29</strain>
    </source>
</reference>
<protein>
    <submittedName>
        <fullName evidence="5">Glucose 1-dehydrogenase</fullName>
        <ecNumber evidence="5">1.1.1.47</ecNumber>
    </submittedName>
</protein>
<evidence type="ECO:0000259" key="4">
    <source>
        <dbReference type="SMART" id="SM00822"/>
    </source>
</evidence>
<keyword evidence="2 5" id="KW-0560">Oxidoreductase</keyword>
<dbReference type="PRINTS" id="PR00080">
    <property type="entry name" value="SDRFAMILY"/>
</dbReference>
<accession>A0ABX1BUT8</accession>
<comment type="similarity">
    <text evidence="1">Belongs to the short-chain dehydrogenases/reductases (SDR) family.</text>
</comment>
<dbReference type="EMBL" id="JAATEN010000001">
    <property type="protein sequence ID" value="NJP99141.1"/>
    <property type="molecule type" value="Genomic_DNA"/>
</dbReference>
<dbReference type="InterPro" id="IPR057326">
    <property type="entry name" value="KR_dom"/>
</dbReference>
<evidence type="ECO:0000313" key="6">
    <source>
        <dbReference type="Proteomes" id="UP000695264"/>
    </source>
</evidence>
<dbReference type="RefSeq" id="WP_168099759.1">
    <property type="nucleotide sequence ID" value="NZ_JAATEN010000001.1"/>
</dbReference>
<dbReference type="NCBIfam" id="NF005559">
    <property type="entry name" value="PRK07231.1"/>
    <property type="match status" value="1"/>
</dbReference>
<feature type="domain" description="Ketoreductase" evidence="4">
    <location>
        <begin position="7"/>
        <end position="188"/>
    </location>
</feature>
<dbReference type="SMART" id="SM00822">
    <property type="entry name" value="PKS_KR"/>
    <property type="match status" value="1"/>
</dbReference>
<proteinExistence type="inferred from homology"/>
<dbReference type="InterPro" id="IPR002347">
    <property type="entry name" value="SDR_fam"/>
</dbReference>
<comment type="caution">
    <text evidence="5">The sequence shown here is derived from an EMBL/GenBank/DDBJ whole genome shotgun (WGS) entry which is preliminary data.</text>
</comment>
<organism evidence="5 6">
    <name type="scientific">Streptomyces zingiberis</name>
    <dbReference type="NCBI Taxonomy" id="2053010"/>
    <lineage>
        <taxon>Bacteria</taxon>
        <taxon>Bacillati</taxon>
        <taxon>Actinomycetota</taxon>
        <taxon>Actinomycetes</taxon>
        <taxon>Kitasatosporales</taxon>
        <taxon>Streptomycetaceae</taxon>
        <taxon>Streptomyces</taxon>
    </lineage>
</organism>
<dbReference type="InterPro" id="IPR036291">
    <property type="entry name" value="NAD(P)-bd_dom_sf"/>
</dbReference>
<dbReference type="Proteomes" id="UP000695264">
    <property type="component" value="Unassembled WGS sequence"/>
</dbReference>
<evidence type="ECO:0000313" key="5">
    <source>
        <dbReference type="EMBL" id="NJP99141.1"/>
    </source>
</evidence>
<evidence type="ECO:0000256" key="3">
    <source>
        <dbReference type="ARBA" id="ARBA00023027"/>
    </source>
</evidence>
<sequence length="251" mass="25755">MGRLDGRTAIVTGGARGIGAAVARLFTAEGAAVLVADLLREEGEALAGELGAAARFHPLDITGEDDWSAAVAAAEEAFGPVSVLVNNAGIVEFATIEEQPPERFRRVVEVNLYGAWLGLRATLPSLRRAGGGAVVNVSSTAGLMGYANLAAYSASKWGLRGLTKAAALELAPDRVRVCSVHPGPIATPMTSGFEESTMTGSQPVPRFGQPEEVARMILFVAADATYSTGSEFVVDGGATTGSLLVAGGPDK</sequence>
<dbReference type="Gene3D" id="3.40.50.720">
    <property type="entry name" value="NAD(P)-binding Rossmann-like Domain"/>
    <property type="match status" value="1"/>
</dbReference>
<name>A0ABX1BUT8_9ACTN</name>
<dbReference type="EC" id="1.1.1.47" evidence="5"/>
<dbReference type="Pfam" id="PF13561">
    <property type="entry name" value="adh_short_C2"/>
    <property type="match status" value="1"/>
</dbReference>